<dbReference type="PANTHER" id="PTHR34703:SF1">
    <property type="entry name" value="ANTIPORTER SUBUNIT MNHG2-RELATED"/>
    <property type="match status" value="1"/>
</dbReference>
<dbReference type="STRING" id="408074.SAMN05660909_04342"/>
<sequence length="122" mass="13165">MSDILIMFLCTVGSIVVLIAAIGIARMPDFYLQLSVTIKAATLGIGLLLAAAAVFFADVSISTKVLAIIFFLVLTAPVAGHMIGRAAYLIGTRLWKHSVVDELKGKYNDQTHQLESEEGEKQ</sequence>
<dbReference type="Pfam" id="PF03334">
    <property type="entry name" value="PhaG_MnhG_YufB"/>
    <property type="match status" value="1"/>
</dbReference>
<keyword evidence="1" id="KW-0812">Transmembrane</keyword>
<dbReference type="Proteomes" id="UP000199656">
    <property type="component" value="Unassembled WGS sequence"/>
</dbReference>
<dbReference type="InterPro" id="IPR005133">
    <property type="entry name" value="PhaG_MnhG_YufB"/>
</dbReference>
<proteinExistence type="predicted"/>
<feature type="transmembrane region" description="Helical" evidence="1">
    <location>
        <begin position="6"/>
        <end position="24"/>
    </location>
</feature>
<dbReference type="AlphaFoldDB" id="A0A1H4FEB2"/>
<organism evidence="2 3">
    <name type="scientific">Chitinophaga terrae</name>
    <name type="common">ex Kim and Jung 2007</name>
    <dbReference type="NCBI Taxonomy" id="408074"/>
    <lineage>
        <taxon>Bacteria</taxon>
        <taxon>Pseudomonadati</taxon>
        <taxon>Bacteroidota</taxon>
        <taxon>Chitinophagia</taxon>
        <taxon>Chitinophagales</taxon>
        <taxon>Chitinophagaceae</taxon>
        <taxon>Chitinophaga</taxon>
    </lineage>
</organism>
<feature type="transmembrane region" description="Helical" evidence="1">
    <location>
        <begin position="65"/>
        <end position="88"/>
    </location>
</feature>
<dbReference type="RefSeq" id="WP_089764152.1">
    <property type="nucleotide sequence ID" value="NZ_BKAT01000043.1"/>
</dbReference>
<dbReference type="EMBL" id="FNRL01000024">
    <property type="protein sequence ID" value="SEA95615.1"/>
    <property type="molecule type" value="Genomic_DNA"/>
</dbReference>
<gene>
    <name evidence="2" type="ORF">SAMN05660909_04342</name>
</gene>
<accession>A0A1H4FEB2</accession>
<feature type="transmembrane region" description="Helical" evidence="1">
    <location>
        <begin position="36"/>
        <end position="59"/>
    </location>
</feature>
<keyword evidence="1" id="KW-1133">Transmembrane helix</keyword>
<evidence type="ECO:0000256" key="1">
    <source>
        <dbReference type="SAM" id="Phobius"/>
    </source>
</evidence>
<evidence type="ECO:0000313" key="2">
    <source>
        <dbReference type="EMBL" id="SEA95615.1"/>
    </source>
</evidence>
<keyword evidence="1" id="KW-0472">Membrane</keyword>
<protein>
    <submittedName>
        <fullName evidence="2">Multisubunit sodium/proton antiporter, MrpG subunit</fullName>
    </submittedName>
</protein>
<dbReference type="GO" id="GO:0015385">
    <property type="term" value="F:sodium:proton antiporter activity"/>
    <property type="evidence" value="ECO:0007669"/>
    <property type="project" value="TreeGrafter"/>
</dbReference>
<dbReference type="OrthoDB" id="9806575at2"/>
<dbReference type="NCBIfam" id="NF009314">
    <property type="entry name" value="PRK12674.1-2"/>
    <property type="match status" value="1"/>
</dbReference>
<name>A0A1H4FEB2_9BACT</name>
<keyword evidence="3" id="KW-1185">Reference proteome</keyword>
<reference evidence="3" key="1">
    <citation type="submission" date="2016-10" db="EMBL/GenBank/DDBJ databases">
        <authorList>
            <person name="Varghese N."/>
            <person name="Submissions S."/>
        </authorList>
    </citation>
    <scope>NUCLEOTIDE SEQUENCE [LARGE SCALE GENOMIC DNA]</scope>
    <source>
        <strain evidence="3">DSM 23920</strain>
    </source>
</reference>
<dbReference type="PANTHER" id="PTHR34703">
    <property type="entry name" value="ANTIPORTER SUBUNIT MNHG2-RELATED"/>
    <property type="match status" value="1"/>
</dbReference>
<evidence type="ECO:0000313" key="3">
    <source>
        <dbReference type="Proteomes" id="UP000199656"/>
    </source>
</evidence>
<dbReference type="NCBIfam" id="TIGR01300">
    <property type="entry name" value="CPA3_mnhG_phaG"/>
    <property type="match status" value="1"/>
</dbReference>